<comment type="caution">
    <text evidence="2">The sequence shown here is derived from an EMBL/GenBank/DDBJ whole genome shotgun (WGS) entry which is preliminary data.</text>
</comment>
<dbReference type="Proteomes" id="UP000016801">
    <property type="component" value="Unassembled WGS sequence"/>
</dbReference>
<evidence type="ECO:0000313" key="2">
    <source>
        <dbReference type="EMBL" id="CCE31948.1"/>
    </source>
</evidence>
<protein>
    <submittedName>
        <fullName evidence="2">Uncharacterized protein</fullName>
    </submittedName>
</protein>
<dbReference type="EMBL" id="CAGA01000036">
    <property type="protein sequence ID" value="CCE31948.1"/>
    <property type="molecule type" value="Genomic_DNA"/>
</dbReference>
<dbReference type="HOGENOM" id="CLU_2277202_0_0_1"/>
<sequence>MGGVNAVSTVTDVVAQIAALASQNAALQSNASGRRGISSRRQQSPAHAVTWVWRRLRAQGAGQTSTKGALRAERAAVWRAGAGTREAGDGGGGRENYANMAW</sequence>
<gene>
    <name evidence="2" type="ORF">CPUR_05805</name>
</gene>
<dbReference type="VEuPathDB" id="FungiDB:CPUR_05805"/>
<feature type="region of interest" description="Disordered" evidence="1">
    <location>
        <begin position="83"/>
        <end position="102"/>
    </location>
</feature>
<name>M1WD25_CLAP2</name>
<evidence type="ECO:0000256" key="1">
    <source>
        <dbReference type="SAM" id="MobiDB-lite"/>
    </source>
</evidence>
<dbReference type="AlphaFoldDB" id="M1WD25"/>
<reference evidence="2 3" key="1">
    <citation type="journal article" date="2013" name="PLoS Genet.">
        <title>Plant-symbiotic fungi as chemical engineers: Multi-genome analysis of the Clavicipitaceae reveals dynamics of alkaloid loci.</title>
        <authorList>
            <person name="Schardl C.L."/>
            <person name="Young C.A."/>
            <person name="Hesse U."/>
            <person name="Amyotte S.G."/>
            <person name="Andreeva K."/>
            <person name="Calie P.J."/>
            <person name="Fleetwood D.J."/>
            <person name="Haws D.C."/>
            <person name="Moore N."/>
            <person name="Oeser B."/>
            <person name="Panaccione D.G."/>
            <person name="Schweri K.K."/>
            <person name="Voisey C.R."/>
            <person name="Farman M.L."/>
            <person name="Jaromczyk J.W."/>
            <person name="Roe B.A."/>
            <person name="O'Sullivan D.M."/>
            <person name="Scott B."/>
            <person name="Tudzynski P."/>
            <person name="An Z."/>
            <person name="Arnaoudova E.G."/>
            <person name="Bullock C.T."/>
            <person name="Charlton N.D."/>
            <person name="Chen L."/>
            <person name="Cox M."/>
            <person name="Dinkins R.D."/>
            <person name="Florea S."/>
            <person name="Glenn A.E."/>
            <person name="Gordon A."/>
            <person name="Gueldener U."/>
            <person name="Harris D.R."/>
            <person name="Hollin W."/>
            <person name="Jaromczyk J."/>
            <person name="Johnson R.D."/>
            <person name="Khan A.K."/>
            <person name="Leistner E."/>
            <person name="Leuchtmann A."/>
            <person name="Li C."/>
            <person name="Liu J."/>
            <person name="Liu J."/>
            <person name="Liu M."/>
            <person name="Mace W."/>
            <person name="Machado C."/>
            <person name="Nagabhyru P."/>
            <person name="Pan J."/>
            <person name="Schmid J."/>
            <person name="Sugawara K."/>
            <person name="Steiner U."/>
            <person name="Takach J.E."/>
            <person name="Tanaka E."/>
            <person name="Webb J.S."/>
            <person name="Wilson E.V."/>
            <person name="Wiseman J.L."/>
            <person name="Yoshida R."/>
            <person name="Zeng Z."/>
        </authorList>
    </citation>
    <scope>NUCLEOTIDE SEQUENCE [LARGE SCALE GENOMIC DNA]</scope>
    <source>
        <strain evidence="2 3">20.1</strain>
    </source>
</reference>
<accession>M1WD25</accession>
<evidence type="ECO:0000313" key="3">
    <source>
        <dbReference type="Proteomes" id="UP000016801"/>
    </source>
</evidence>
<keyword evidence="3" id="KW-1185">Reference proteome</keyword>
<organism evidence="2 3">
    <name type="scientific">Claviceps purpurea (strain 20.1)</name>
    <name type="common">Ergot fungus</name>
    <name type="synonym">Sphacelia segetum</name>
    <dbReference type="NCBI Taxonomy" id="1111077"/>
    <lineage>
        <taxon>Eukaryota</taxon>
        <taxon>Fungi</taxon>
        <taxon>Dikarya</taxon>
        <taxon>Ascomycota</taxon>
        <taxon>Pezizomycotina</taxon>
        <taxon>Sordariomycetes</taxon>
        <taxon>Hypocreomycetidae</taxon>
        <taxon>Hypocreales</taxon>
        <taxon>Clavicipitaceae</taxon>
        <taxon>Claviceps</taxon>
    </lineage>
</organism>
<proteinExistence type="predicted"/>